<evidence type="ECO:0000313" key="3">
    <source>
        <dbReference type="EMBL" id="KZM90564.1"/>
    </source>
</evidence>
<dbReference type="EMBL" id="LNRQ01000006">
    <property type="protein sequence ID" value="KZM90564.1"/>
    <property type="molecule type" value="Genomic_DNA"/>
</dbReference>
<evidence type="ECO:0000256" key="2">
    <source>
        <dbReference type="ARBA" id="ARBA00022679"/>
    </source>
</evidence>
<gene>
    <name evidence="3" type="ORF">DCAR_022071</name>
</gene>
<dbReference type="InterPro" id="IPR023213">
    <property type="entry name" value="CAT-like_dom_sf"/>
</dbReference>
<sequence length="203" mass="23307">MEETTYMQEVEEELEAMEAIDVEDKEEDFISTARSTNEWTEFRDQLAKTILFPHAKVFMHIPEYYYLSNLDQNIASIIQTVYCFKPDGDKKNTEGVGLVIRESEMVYKAFNFDQEKLMRLKKLIMEDGTIKNCSTFVALTALVWRARTEALQMKPDQQLKLLFVVDGRSRLVNPPLPKDYFGNGIVLACSVSNAGDLVNKPLC</sequence>
<evidence type="ECO:0000256" key="1">
    <source>
        <dbReference type="ARBA" id="ARBA00009861"/>
    </source>
</evidence>
<dbReference type="Gramene" id="KZM90564">
    <property type="protein sequence ID" value="KZM90564"/>
    <property type="gene ID" value="DCAR_022071"/>
</dbReference>
<proteinExistence type="inferred from homology"/>
<accession>A0A164VM71</accession>
<dbReference type="Pfam" id="PF02458">
    <property type="entry name" value="Transferase"/>
    <property type="match status" value="1"/>
</dbReference>
<comment type="caution">
    <text evidence="3">The sequence shown here is derived from an EMBL/GenBank/DDBJ whole genome shotgun (WGS) entry which is preliminary data.</text>
</comment>
<protein>
    <submittedName>
        <fullName evidence="3">Uncharacterized protein</fullName>
    </submittedName>
</protein>
<dbReference type="PANTHER" id="PTHR31642:SF310">
    <property type="entry name" value="FATTY ALCOHOL:CAFFEOYL-COA ACYLTRANSFERASE"/>
    <property type="match status" value="1"/>
</dbReference>
<comment type="similarity">
    <text evidence="1">Belongs to the plant acyltransferase family.</text>
</comment>
<dbReference type="InterPro" id="IPR050317">
    <property type="entry name" value="Plant_Fungal_Acyltransferase"/>
</dbReference>
<dbReference type="PANTHER" id="PTHR31642">
    <property type="entry name" value="TRICHOTHECENE 3-O-ACETYLTRANSFERASE"/>
    <property type="match status" value="1"/>
</dbReference>
<keyword evidence="2" id="KW-0808">Transferase</keyword>
<name>A0A164VM71_DAUCS</name>
<organism evidence="3">
    <name type="scientific">Daucus carota subsp. sativus</name>
    <name type="common">Carrot</name>
    <dbReference type="NCBI Taxonomy" id="79200"/>
    <lineage>
        <taxon>Eukaryota</taxon>
        <taxon>Viridiplantae</taxon>
        <taxon>Streptophyta</taxon>
        <taxon>Embryophyta</taxon>
        <taxon>Tracheophyta</taxon>
        <taxon>Spermatophyta</taxon>
        <taxon>Magnoliopsida</taxon>
        <taxon>eudicotyledons</taxon>
        <taxon>Gunneridae</taxon>
        <taxon>Pentapetalae</taxon>
        <taxon>asterids</taxon>
        <taxon>campanulids</taxon>
        <taxon>Apiales</taxon>
        <taxon>Apiaceae</taxon>
        <taxon>Apioideae</taxon>
        <taxon>Scandiceae</taxon>
        <taxon>Daucinae</taxon>
        <taxon>Daucus</taxon>
        <taxon>Daucus sect. Daucus</taxon>
    </lineage>
</organism>
<dbReference type="AlphaFoldDB" id="A0A164VM71"/>
<dbReference type="Gene3D" id="3.30.559.10">
    <property type="entry name" value="Chloramphenicol acetyltransferase-like domain"/>
    <property type="match status" value="1"/>
</dbReference>
<reference evidence="3" key="1">
    <citation type="journal article" date="2016" name="Nat. Genet.">
        <title>A high-quality carrot genome assembly provides new insights into carotenoid accumulation and asterid genome evolution.</title>
        <authorList>
            <person name="Iorizzo M."/>
            <person name="Ellison S."/>
            <person name="Senalik D."/>
            <person name="Zeng P."/>
            <person name="Satapoomin P."/>
            <person name="Huang J."/>
            <person name="Bowman M."/>
            <person name="Iovene M."/>
            <person name="Sanseverino W."/>
            <person name="Cavagnaro P."/>
            <person name="Yildiz M."/>
            <person name="Macko-Podgorni A."/>
            <person name="Moranska E."/>
            <person name="Grzebelus E."/>
            <person name="Grzebelus D."/>
            <person name="Ashrafi H."/>
            <person name="Zheng Z."/>
            <person name="Cheng S."/>
            <person name="Spooner D."/>
            <person name="Van Deynze A."/>
            <person name="Simon P."/>
        </authorList>
    </citation>
    <scope>NUCLEOTIDE SEQUENCE [LARGE SCALE GENOMIC DNA]</scope>
    <source>
        <tissue evidence="3">Leaf</tissue>
    </source>
</reference>
<dbReference type="GO" id="GO:0016747">
    <property type="term" value="F:acyltransferase activity, transferring groups other than amino-acyl groups"/>
    <property type="evidence" value="ECO:0007669"/>
    <property type="project" value="TreeGrafter"/>
</dbReference>